<dbReference type="Proteomes" id="UP001432027">
    <property type="component" value="Unassembled WGS sequence"/>
</dbReference>
<dbReference type="InterPro" id="IPR028082">
    <property type="entry name" value="Peripla_BP_I"/>
</dbReference>
<evidence type="ECO:0000313" key="7">
    <source>
        <dbReference type="Proteomes" id="UP001432027"/>
    </source>
</evidence>
<feature type="domain" description="Receptor ligand binding region" evidence="5">
    <location>
        <begin position="178"/>
        <end position="359"/>
    </location>
</feature>
<dbReference type="AlphaFoldDB" id="A0AAV5SBF4"/>
<comment type="caution">
    <text evidence="6">The sequence shown here is derived from an EMBL/GenBank/DDBJ whole genome shotgun (WGS) entry which is preliminary data.</text>
</comment>
<dbReference type="InterPro" id="IPR015683">
    <property type="entry name" value="Ionotropic_Glu_rcpt"/>
</dbReference>
<evidence type="ECO:0000313" key="6">
    <source>
        <dbReference type="EMBL" id="GMS80596.1"/>
    </source>
</evidence>
<dbReference type="EMBL" id="BTSX01000001">
    <property type="protein sequence ID" value="GMS80596.1"/>
    <property type="molecule type" value="Genomic_DNA"/>
</dbReference>
<dbReference type="SUPFAM" id="SSF53822">
    <property type="entry name" value="Periplasmic binding protein-like I"/>
    <property type="match status" value="1"/>
</dbReference>
<dbReference type="GO" id="GO:0016020">
    <property type="term" value="C:membrane"/>
    <property type="evidence" value="ECO:0007669"/>
    <property type="project" value="UniProtKB-SubCell"/>
</dbReference>
<proteinExistence type="predicted"/>
<reference evidence="6" key="1">
    <citation type="submission" date="2023-10" db="EMBL/GenBank/DDBJ databases">
        <title>Genome assembly of Pristionchus species.</title>
        <authorList>
            <person name="Yoshida K."/>
            <person name="Sommer R.J."/>
        </authorList>
    </citation>
    <scope>NUCLEOTIDE SEQUENCE</scope>
    <source>
        <strain evidence="6">RS0144</strain>
    </source>
</reference>
<comment type="subcellular location">
    <subcellularLocation>
        <location evidence="1">Membrane</location>
    </subcellularLocation>
</comment>
<gene>
    <name evidence="6" type="ORF">PENTCL1PPCAC_2771</name>
</gene>
<keyword evidence="2" id="KW-0812">Transmembrane</keyword>
<dbReference type="InterPro" id="IPR001828">
    <property type="entry name" value="ANF_lig-bd_rcpt"/>
</dbReference>
<feature type="non-terminal residue" evidence="6">
    <location>
        <position position="1"/>
    </location>
</feature>
<dbReference type="PANTHER" id="PTHR34836">
    <property type="entry name" value="OS06G0188250 PROTEIN"/>
    <property type="match status" value="1"/>
</dbReference>
<accession>A0AAV5SBF4</accession>
<name>A0AAV5SBF4_9BILA</name>
<dbReference type="Gene3D" id="3.40.50.2300">
    <property type="match status" value="1"/>
</dbReference>
<protein>
    <recommendedName>
        <fullName evidence="5">Receptor ligand binding region domain-containing protein</fullName>
    </recommendedName>
</protein>
<evidence type="ECO:0000256" key="1">
    <source>
        <dbReference type="ARBA" id="ARBA00004370"/>
    </source>
</evidence>
<evidence type="ECO:0000256" key="2">
    <source>
        <dbReference type="ARBA" id="ARBA00022692"/>
    </source>
</evidence>
<sequence>VAKRDPPKEDLSSAHLPRFPSNTHEIRCLLILLLIATECLNQENTTPSVPSYFRRGKINTNLNNLSSLIGRTTSRRGGSTEEIEKTTIKVGLVYQNAVHSKKYEKALQRLNENASPVSFGQRKFSTHFNFSSVDCHLPKGVFFVNDVIDCICGVMVKEQVAVIIFATTSEDFEESSASEEFFLQIAASTGIPILAWNADNSAYSLEKDLSRYRIIQIAPPIEHQIRAMLALLERYNWTRFGVVCAKMGGDEQFGYALRDEMEKVKKRIKFEIIFEAIIDGTNMTDIDEELTKLKRSQAKVILFYSNNQYANVIMKRGRTIGVVSDNHLWIGTQSVKSTRTGLPRGTLQQGMLAVTFNTVSEAIISADEDVIINILPVVARMIARAALSLDGSISLKSTATCTYS</sequence>
<keyword evidence="7" id="KW-1185">Reference proteome</keyword>
<dbReference type="Pfam" id="PF01094">
    <property type="entry name" value="ANF_receptor"/>
    <property type="match status" value="1"/>
</dbReference>
<keyword evidence="3" id="KW-1133">Transmembrane helix</keyword>
<keyword evidence="4" id="KW-0472">Membrane</keyword>
<evidence type="ECO:0000259" key="5">
    <source>
        <dbReference type="Pfam" id="PF01094"/>
    </source>
</evidence>
<evidence type="ECO:0000256" key="4">
    <source>
        <dbReference type="ARBA" id="ARBA00023136"/>
    </source>
</evidence>
<feature type="non-terminal residue" evidence="6">
    <location>
        <position position="404"/>
    </location>
</feature>
<dbReference type="PANTHER" id="PTHR34836:SF1">
    <property type="entry name" value="OS09G0428600 PROTEIN"/>
    <property type="match status" value="1"/>
</dbReference>
<evidence type="ECO:0000256" key="3">
    <source>
        <dbReference type="ARBA" id="ARBA00022989"/>
    </source>
</evidence>
<organism evidence="6 7">
    <name type="scientific">Pristionchus entomophagus</name>
    <dbReference type="NCBI Taxonomy" id="358040"/>
    <lineage>
        <taxon>Eukaryota</taxon>
        <taxon>Metazoa</taxon>
        <taxon>Ecdysozoa</taxon>
        <taxon>Nematoda</taxon>
        <taxon>Chromadorea</taxon>
        <taxon>Rhabditida</taxon>
        <taxon>Rhabditina</taxon>
        <taxon>Diplogasteromorpha</taxon>
        <taxon>Diplogasteroidea</taxon>
        <taxon>Neodiplogasteridae</taxon>
        <taxon>Pristionchus</taxon>
    </lineage>
</organism>